<organism evidence="1 2">
    <name type="scientific">Ambispora gerdemannii</name>
    <dbReference type="NCBI Taxonomy" id="144530"/>
    <lineage>
        <taxon>Eukaryota</taxon>
        <taxon>Fungi</taxon>
        <taxon>Fungi incertae sedis</taxon>
        <taxon>Mucoromycota</taxon>
        <taxon>Glomeromycotina</taxon>
        <taxon>Glomeromycetes</taxon>
        <taxon>Archaeosporales</taxon>
        <taxon>Ambisporaceae</taxon>
        <taxon>Ambispora</taxon>
    </lineage>
</organism>
<comment type="caution">
    <text evidence="1">The sequence shown here is derived from an EMBL/GenBank/DDBJ whole genome shotgun (WGS) entry which is preliminary data.</text>
</comment>
<dbReference type="Proteomes" id="UP000789831">
    <property type="component" value="Unassembled WGS sequence"/>
</dbReference>
<sequence length="68" mass="7825">FRDSQMTTTTIQKRDRILRQTKTRVGNIHYKYPINHAKKACKYLAIPASSVPSEGYSQMLVLQKNAID</sequence>
<name>A0A9N9E3Z5_9GLOM</name>
<accession>A0A9N9E3Z5</accession>
<evidence type="ECO:0000313" key="1">
    <source>
        <dbReference type="EMBL" id="CAG8661713.1"/>
    </source>
</evidence>
<feature type="non-terminal residue" evidence="1">
    <location>
        <position position="1"/>
    </location>
</feature>
<gene>
    <name evidence="1" type="ORF">AGERDE_LOCUS11849</name>
</gene>
<dbReference type="AlphaFoldDB" id="A0A9N9E3Z5"/>
<evidence type="ECO:0000313" key="2">
    <source>
        <dbReference type="Proteomes" id="UP000789831"/>
    </source>
</evidence>
<keyword evidence="2" id="KW-1185">Reference proteome</keyword>
<protein>
    <submittedName>
        <fullName evidence="1">9364_t:CDS:1</fullName>
    </submittedName>
</protein>
<reference evidence="1" key="1">
    <citation type="submission" date="2021-06" db="EMBL/GenBank/DDBJ databases">
        <authorList>
            <person name="Kallberg Y."/>
            <person name="Tangrot J."/>
            <person name="Rosling A."/>
        </authorList>
    </citation>
    <scope>NUCLEOTIDE SEQUENCE</scope>
    <source>
        <strain evidence="1">MT106</strain>
    </source>
</reference>
<dbReference type="EMBL" id="CAJVPL010005966">
    <property type="protein sequence ID" value="CAG8661713.1"/>
    <property type="molecule type" value="Genomic_DNA"/>
</dbReference>
<proteinExistence type="predicted"/>